<keyword evidence="2" id="KW-1185">Reference proteome</keyword>
<dbReference type="EMBL" id="FTNT01000005">
    <property type="protein sequence ID" value="SIS00468.1"/>
    <property type="molecule type" value="Genomic_DNA"/>
</dbReference>
<dbReference type="InterPro" id="IPR009609">
    <property type="entry name" value="Phosphonate_metab_PhnG"/>
</dbReference>
<dbReference type="GO" id="GO:0019634">
    <property type="term" value="P:organic phosphonate metabolic process"/>
    <property type="evidence" value="ECO:0007669"/>
    <property type="project" value="InterPro"/>
</dbReference>
<evidence type="ECO:0000313" key="1">
    <source>
        <dbReference type="EMBL" id="SIS00468.1"/>
    </source>
</evidence>
<organism evidence="1 2">
    <name type="scientific">Williamsia sterculiae</name>
    <dbReference type="NCBI Taxonomy" id="1344003"/>
    <lineage>
        <taxon>Bacteria</taxon>
        <taxon>Bacillati</taxon>
        <taxon>Actinomycetota</taxon>
        <taxon>Actinomycetes</taxon>
        <taxon>Mycobacteriales</taxon>
        <taxon>Nocardiaceae</taxon>
        <taxon>Williamsia</taxon>
    </lineage>
</organism>
<dbReference type="Pfam" id="PF06754">
    <property type="entry name" value="PhnG"/>
    <property type="match status" value="1"/>
</dbReference>
<name>A0A1N7FJ77_9NOCA</name>
<protein>
    <submittedName>
        <fullName evidence="1">Alpha-D-ribose 1-methylphosphonate 5-triphosphate synthase subunit PhnG</fullName>
    </submittedName>
</protein>
<dbReference type="AlphaFoldDB" id="A0A1N7FJ77"/>
<gene>
    <name evidence="1" type="ORF">SAMN05445060_2125</name>
</gene>
<dbReference type="NCBIfam" id="TIGR03293">
    <property type="entry name" value="PhnG_redo"/>
    <property type="match status" value="1"/>
</dbReference>
<evidence type="ECO:0000313" key="2">
    <source>
        <dbReference type="Proteomes" id="UP000186218"/>
    </source>
</evidence>
<dbReference type="STRING" id="1344003.SAMN05445060_2125"/>
<accession>A0A1N7FJ77</accession>
<proteinExistence type="predicted"/>
<reference evidence="1 2" key="1">
    <citation type="submission" date="2017-01" db="EMBL/GenBank/DDBJ databases">
        <authorList>
            <person name="Mah S.A."/>
            <person name="Swanson W.J."/>
            <person name="Moy G.W."/>
            <person name="Vacquier V.D."/>
        </authorList>
    </citation>
    <scope>NUCLEOTIDE SEQUENCE [LARGE SCALE GENOMIC DNA]</scope>
    <source>
        <strain evidence="1 2">CPCC 203464</strain>
    </source>
</reference>
<sequence>MTASTPTDPVVPPDVAARQQWMRTLAEAGSAELIGAWERWEPKPEVRHIRGPEAGLVMVRGRADAGGVRFNLGEATVTRATVRLHGAPVGSDVIGSSYVLGTDLDHAELAAIFDGMLADPVVRERVLDEVVTPLERRQRQHDESRQAEARSTLVDFFTVAREHE</sequence>
<dbReference type="GO" id="GO:0015716">
    <property type="term" value="P:organic phosphonate transport"/>
    <property type="evidence" value="ECO:0007669"/>
    <property type="project" value="InterPro"/>
</dbReference>
<dbReference type="Proteomes" id="UP000186218">
    <property type="component" value="Unassembled WGS sequence"/>
</dbReference>